<dbReference type="GO" id="GO:0003700">
    <property type="term" value="F:DNA-binding transcription factor activity"/>
    <property type="evidence" value="ECO:0007669"/>
    <property type="project" value="InterPro"/>
</dbReference>
<evidence type="ECO:0000256" key="3">
    <source>
        <dbReference type="ARBA" id="ARBA00023125"/>
    </source>
</evidence>
<dbReference type="Pfam" id="PF03466">
    <property type="entry name" value="LysR_substrate"/>
    <property type="match status" value="1"/>
</dbReference>
<proteinExistence type="inferred from homology"/>
<keyword evidence="4" id="KW-0804">Transcription</keyword>
<evidence type="ECO:0000256" key="1">
    <source>
        <dbReference type="ARBA" id="ARBA00009437"/>
    </source>
</evidence>
<evidence type="ECO:0000313" key="6">
    <source>
        <dbReference type="EMBL" id="RAI02257.1"/>
    </source>
</evidence>
<dbReference type="AlphaFoldDB" id="A0A8B2P1V3"/>
<evidence type="ECO:0000259" key="5">
    <source>
        <dbReference type="PROSITE" id="PS50931"/>
    </source>
</evidence>
<keyword evidence="2" id="KW-0805">Transcription regulation</keyword>
<dbReference type="Gene3D" id="1.10.10.10">
    <property type="entry name" value="Winged helix-like DNA-binding domain superfamily/Winged helix DNA-binding domain"/>
    <property type="match status" value="1"/>
</dbReference>
<dbReference type="PROSITE" id="PS50931">
    <property type="entry name" value="HTH_LYSR"/>
    <property type="match status" value="1"/>
</dbReference>
<dbReference type="InterPro" id="IPR050950">
    <property type="entry name" value="HTH-type_LysR_regulators"/>
</dbReference>
<sequence length="291" mass="31608">MSLRALRSLVAITRYGTFARAAEALGLTPSAVGLHVKALEEEFGVTLFDRSRRQPVLTAAGEIAVEHARGVLDGYDAIKDAVASGPGIAGRLRLGAIQTALAGVLPEALSRLQAAHPRLHIRVNSGMSAELAREIEAGNIDAAVTTEPVKPYPAGLHFDPTYCDRFWVVASPEHEGVDTRTLLTRLPLLRFDKRAWAGRIIEDELRRQGLRVREEMELDSQQALARMAATGLGVAVVPLDERDLESLPPLYRQPFGEPQLVRRVGVLSLEEAPAARFVALLVEALIAVSRP</sequence>
<protein>
    <submittedName>
        <fullName evidence="6">LysR family transcriptional regulator</fullName>
    </submittedName>
</protein>
<dbReference type="Proteomes" id="UP000249590">
    <property type="component" value="Unassembled WGS sequence"/>
</dbReference>
<keyword evidence="3" id="KW-0238">DNA-binding</keyword>
<comment type="similarity">
    <text evidence="1">Belongs to the LysR transcriptional regulatory family.</text>
</comment>
<dbReference type="PRINTS" id="PR00039">
    <property type="entry name" value="HTHLYSR"/>
</dbReference>
<dbReference type="Gene3D" id="3.40.190.10">
    <property type="entry name" value="Periplasmic binding protein-like II"/>
    <property type="match status" value="2"/>
</dbReference>
<dbReference type="OrthoDB" id="9811588at2"/>
<dbReference type="FunFam" id="1.10.10.10:FF:000001">
    <property type="entry name" value="LysR family transcriptional regulator"/>
    <property type="match status" value="1"/>
</dbReference>
<evidence type="ECO:0000256" key="4">
    <source>
        <dbReference type="ARBA" id="ARBA00023163"/>
    </source>
</evidence>
<dbReference type="GO" id="GO:0005829">
    <property type="term" value="C:cytosol"/>
    <property type="evidence" value="ECO:0007669"/>
    <property type="project" value="TreeGrafter"/>
</dbReference>
<dbReference type="Pfam" id="PF00126">
    <property type="entry name" value="HTH_1"/>
    <property type="match status" value="1"/>
</dbReference>
<gene>
    <name evidence="6" type="ORF">DLJ53_12900</name>
</gene>
<dbReference type="InterPro" id="IPR005119">
    <property type="entry name" value="LysR_subst-bd"/>
</dbReference>
<dbReference type="RefSeq" id="WP_111345716.1">
    <property type="nucleotide sequence ID" value="NZ_JAIWKD010000002.1"/>
</dbReference>
<name>A0A8B2P1V3_9HYPH</name>
<dbReference type="InterPro" id="IPR036390">
    <property type="entry name" value="WH_DNA-bd_sf"/>
</dbReference>
<dbReference type="InterPro" id="IPR036388">
    <property type="entry name" value="WH-like_DNA-bd_sf"/>
</dbReference>
<reference evidence="6 7" key="1">
    <citation type="submission" date="2018-05" db="EMBL/GenBank/DDBJ databases">
        <title>Acuticoccus sediminis sp. nov., isolated from deep-sea sediment of Indian Ocean.</title>
        <authorList>
            <person name="Liu X."/>
            <person name="Lai Q."/>
            <person name="Du Y."/>
            <person name="Sun F."/>
            <person name="Zhang X."/>
            <person name="Wang S."/>
            <person name="Shao Z."/>
        </authorList>
    </citation>
    <scope>NUCLEOTIDE SEQUENCE [LARGE SCALE GENOMIC DNA]</scope>
    <source>
        <strain evidence="6 7">PTG4-2</strain>
    </source>
</reference>
<comment type="caution">
    <text evidence="6">The sequence shown here is derived from an EMBL/GenBank/DDBJ whole genome shotgun (WGS) entry which is preliminary data.</text>
</comment>
<dbReference type="EMBL" id="QHHQ01000002">
    <property type="protein sequence ID" value="RAI02257.1"/>
    <property type="molecule type" value="Genomic_DNA"/>
</dbReference>
<evidence type="ECO:0000256" key="2">
    <source>
        <dbReference type="ARBA" id="ARBA00023015"/>
    </source>
</evidence>
<dbReference type="SUPFAM" id="SSF53850">
    <property type="entry name" value="Periplasmic binding protein-like II"/>
    <property type="match status" value="1"/>
</dbReference>
<evidence type="ECO:0000313" key="7">
    <source>
        <dbReference type="Proteomes" id="UP000249590"/>
    </source>
</evidence>
<feature type="domain" description="HTH lysR-type" evidence="5">
    <location>
        <begin position="1"/>
        <end position="58"/>
    </location>
</feature>
<dbReference type="InterPro" id="IPR000847">
    <property type="entry name" value="LysR_HTH_N"/>
</dbReference>
<organism evidence="6 7">
    <name type="scientific">Acuticoccus sediminis</name>
    <dbReference type="NCBI Taxonomy" id="2184697"/>
    <lineage>
        <taxon>Bacteria</taxon>
        <taxon>Pseudomonadati</taxon>
        <taxon>Pseudomonadota</taxon>
        <taxon>Alphaproteobacteria</taxon>
        <taxon>Hyphomicrobiales</taxon>
        <taxon>Amorphaceae</taxon>
        <taxon>Acuticoccus</taxon>
    </lineage>
</organism>
<dbReference type="GO" id="GO:0003677">
    <property type="term" value="F:DNA binding"/>
    <property type="evidence" value="ECO:0007669"/>
    <property type="project" value="UniProtKB-KW"/>
</dbReference>
<keyword evidence="7" id="KW-1185">Reference proteome</keyword>
<accession>A0A8B2P1V3</accession>
<dbReference type="SUPFAM" id="SSF46785">
    <property type="entry name" value="Winged helix' DNA-binding domain"/>
    <property type="match status" value="1"/>
</dbReference>
<dbReference type="PANTHER" id="PTHR30419">
    <property type="entry name" value="HTH-TYPE TRANSCRIPTIONAL REGULATOR YBHD"/>
    <property type="match status" value="1"/>
</dbReference>